<gene>
    <name evidence="3" type="ORF">Maq22A_c28685</name>
</gene>
<evidence type="ECO:0000313" key="4">
    <source>
        <dbReference type="Proteomes" id="UP000061432"/>
    </source>
</evidence>
<feature type="chain" id="PRO_5012530614" evidence="2">
    <location>
        <begin position="33"/>
        <end position="84"/>
    </location>
</feature>
<dbReference type="EMBL" id="AP014704">
    <property type="protein sequence ID" value="BAR47243.1"/>
    <property type="molecule type" value="Genomic_DNA"/>
</dbReference>
<dbReference type="AlphaFoldDB" id="A0A1Y0ZFU9"/>
<feature type="region of interest" description="Disordered" evidence="1">
    <location>
        <begin position="33"/>
        <end position="84"/>
    </location>
</feature>
<reference evidence="4" key="2">
    <citation type="submission" date="2015-01" db="EMBL/GenBank/DDBJ databases">
        <title>Complete genome sequence of Methylobacterium aquaticum strain 22A.</title>
        <authorList>
            <person name="Tani A."/>
            <person name="Ogura Y."/>
            <person name="Hayashi T."/>
        </authorList>
    </citation>
    <scope>NUCLEOTIDE SEQUENCE [LARGE SCALE GENOMIC DNA]</scope>
    <source>
        <strain evidence="4">MA-22A</strain>
    </source>
</reference>
<dbReference type="Proteomes" id="UP000061432">
    <property type="component" value="Chromosome"/>
</dbReference>
<proteinExistence type="predicted"/>
<organism evidence="3 4">
    <name type="scientific">Methylobacterium aquaticum</name>
    <dbReference type="NCBI Taxonomy" id="270351"/>
    <lineage>
        <taxon>Bacteria</taxon>
        <taxon>Pseudomonadati</taxon>
        <taxon>Pseudomonadota</taxon>
        <taxon>Alphaproteobacteria</taxon>
        <taxon>Hyphomicrobiales</taxon>
        <taxon>Methylobacteriaceae</taxon>
        <taxon>Methylobacterium</taxon>
    </lineage>
</organism>
<sequence length="84" mass="8483">MRQSVLKSFPALTATVCAGALGALLVSLPASAAPLPASSTTSVGASATVDGNSLMTPVRMGNGKHPSRPRGQKRRGMTSGGYRN</sequence>
<feature type="signal peptide" evidence="2">
    <location>
        <begin position="1"/>
        <end position="32"/>
    </location>
</feature>
<evidence type="ECO:0000256" key="2">
    <source>
        <dbReference type="SAM" id="SignalP"/>
    </source>
</evidence>
<feature type="compositionally biased region" description="Basic residues" evidence="1">
    <location>
        <begin position="65"/>
        <end position="76"/>
    </location>
</feature>
<feature type="compositionally biased region" description="Low complexity" evidence="1">
    <location>
        <begin position="33"/>
        <end position="49"/>
    </location>
</feature>
<name>A0A1Y0ZFU9_9HYPH</name>
<evidence type="ECO:0000313" key="3">
    <source>
        <dbReference type="EMBL" id="BAR47243.1"/>
    </source>
</evidence>
<protein>
    <submittedName>
        <fullName evidence="3">Uncharacterized protein</fullName>
    </submittedName>
</protein>
<accession>A0A1Y0ZFU9</accession>
<dbReference type="KEGG" id="maqu:Maq22A_c28685"/>
<reference evidence="3 4" key="1">
    <citation type="journal article" date="2015" name="Genome Announc.">
        <title>Complete Genome Sequence of Methylobacterium aquaticum Strain 22A, Isolated from Racomitrium japonicum Moss.</title>
        <authorList>
            <person name="Tani A."/>
            <person name="Ogura Y."/>
            <person name="Hayashi T."/>
            <person name="Kimbara K."/>
        </authorList>
    </citation>
    <scope>NUCLEOTIDE SEQUENCE [LARGE SCALE GENOMIC DNA]</scope>
    <source>
        <strain evidence="3 4">MA-22A</strain>
    </source>
</reference>
<evidence type="ECO:0000256" key="1">
    <source>
        <dbReference type="SAM" id="MobiDB-lite"/>
    </source>
</evidence>
<keyword evidence="2" id="KW-0732">Signal</keyword>